<proteinExistence type="predicted"/>
<evidence type="ECO:0000256" key="1">
    <source>
        <dbReference type="SAM" id="Phobius"/>
    </source>
</evidence>
<protein>
    <submittedName>
        <fullName evidence="2">(spotted green pufferfish) hypothetical protein</fullName>
    </submittedName>
</protein>
<reference evidence="2" key="1">
    <citation type="journal article" date="2004" name="Nature">
        <title>Genome duplication in the teleost fish Tetraodon nigroviridis reveals the early vertebrate proto-karyotype.</title>
        <authorList>
            <person name="Jaillon O."/>
            <person name="Aury J.-M."/>
            <person name="Brunet F."/>
            <person name="Petit J.-L."/>
            <person name="Stange-Thomann N."/>
            <person name="Mauceli E."/>
            <person name="Bouneau L."/>
            <person name="Fischer C."/>
            <person name="Ozouf-Costaz C."/>
            <person name="Bernot A."/>
            <person name="Nicaud S."/>
            <person name="Jaffe D."/>
            <person name="Fisher S."/>
            <person name="Lutfalla G."/>
            <person name="Dossat C."/>
            <person name="Segurens B."/>
            <person name="Dasilva C."/>
            <person name="Salanoubat M."/>
            <person name="Levy M."/>
            <person name="Boudet N."/>
            <person name="Castellano S."/>
            <person name="Anthouard V."/>
            <person name="Jubin C."/>
            <person name="Castelli V."/>
            <person name="Katinka M."/>
            <person name="Vacherie B."/>
            <person name="Biemont C."/>
            <person name="Skalli Z."/>
            <person name="Cattolico L."/>
            <person name="Poulain J."/>
            <person name="De Berardinis V."/>
            <person name="Cruaud C."/>
            <person name="Duprat S."/>
            <person name="Brottier P."/>
            <person name="Coutanceau J.-P."/>
            <person name="Gouzy J."/>
            <person name="Parra G."/>
            <person name="Lardier G."/>
            <person name="Chapple C."/>
            <person name="McKernan K.J."/>
            <person name="McEwan P."/>
            <person name="Bosak S."/>
            <person name="Kellis M."/>
            <person name="Volff J.-N."/>
            <person name="Guigo R."/>
            <person name="Zody M.C."/>
            <person name="Mesirov J."/>
            <person name="Lindblad-Toh K."/>
            <person name="Birren B."/>
            <person name="Nusbaum C."/>
            <person name="Kahn D."/>
            <person name="Robinson-Rechavi M."/>
            <person name="Laudet V."/>
            <person name="Schachter V."/>
            <person name="Quetier F."/>
            <person name="Saurin W."/>
            <person name="Scarpelli C."/>
            <person name="Wincker P."/>
            <person name="Lander E.S."/>
            <person name="Weissenbach J."/>
            <person name="Roest Crollius H."/>
        </authorList>
    </citation>
    <scope>NUCLEOTIDE SEQUENCE [LARGE SCALE GENOMIC DNA]</scope>
</reference>
<keyword evidence="1" id="KW-0812">Transmembrane</keyword>
<feature type="non-terminal residue" evidence="2">
    <location>
        <position position="33"/>
    </location>
</feature>
<sequence>KAVNHTGVAIVSSAVTTAISTLPLLFCVIVCFI</sequence>
<feature type="non-terminal residue" evidence="2">
    <location>
        <position position="1"/>
    </location>
</feature>
<dbReference type="OrthoDB" id="429851at2759"/>
<organism evidence="2">
    <name type="scientific">Tetraodon nigroviridis</name>
    <name type="common">Spotted green pufferfish</name>
    <name type="synonym">Chelonodon nigroviridis</name>
    <dbReference type="NCBI Taxonomy" id="99883"/>
    <lineage>
        <taxon>Eukaryota</taxon>
        <taxon>Metazoa</taxon>
        <taxon>Chordata</taxon>
        <taxon>Craniata</taxon>
        <taxon>Vertebrata</taxon>
        <taxon>Euteleostomi</taxon>
        <taxon>Actinopterygii</taxon>
        <taxon>Neopterygii</taxon>
        <taxon>Teleostei</taxon>
        <taxon>Neoteleostei</taxon>
        <taxon>Acanthomorphata</taxon>
        <taxon>Eupercaria</taxon>
        <taxon>Tetraodontiformes</taxon>
        <taxon>Tetradontoidea</taxon>
        <taxon>Tetraodontidae</taxon>
        <taxon>Tetraodon</taxon>
    </lineage>
</organism>
<keyword evidence="1" id="KW-0472">Membrane</keyword>
<feature type="transmembrane region" description="Helical" evidence="1">
    <location>
        <begin position="6"/>
        <end position="32"/>
    </location>
</feature>
<gene>
    <name evidence="2" type="ORF">GSTENG00020448001</name>
</gene>
<name>Q4SCL1_TETNG</name>
<accession>Q4SCL1</accession>
<dbReference type="EMBL" id="CAAE01014652">
    <property type="protein sequence ID" value="CAG01621.1"/>
    <property type="molecule type" value="Genomic_DNA"/>
</dbReference>
<evidence type="ECO:0000313" key="2">
    <source>
        <dbReference type="EMBL" id="CAG01621.1"/>
    </source>
</evidence>
<reference evidence="2" key="2">
    <citation type="submission" date="2004-02" db="EMBL/GenBank/DDBJ databases">
        <authorList>
            <consortium name="Genoscope"/>
            <consortium name="Whitehead Institute Centre for Genome Research"/>
        </authorList>
    </citation>
    <scope>NUCLEOTIDE SEQUENCE</scope>
</reference>
<dbReference type="AlphaFoldDB" id="Q4SCL1"/>
<comment type="caution">
    <text evidence="2">The sequence shown here is derived from an EMBL/GenBank/DDBJ whole genome shotgun (WGS) entry which is preliminary data.</text>
</comment>
<dbReference type="KEGG" id="tng:GSTEN00020448G001"/>
<keyword evidence="1" id="KW-1133">Transmembrane helix</keyword>